<feature type="transmembrane region" description="Helical" evidence="7">
    <location>
        <begin position="496"/>
        <end position="517"/>
    </location>
</feature>
<feature type="domain" description="RCK C-terminal" evidence="8">
    <location>
        <begin position="218"/>
        <end position="305"/>
    </location>
</feature>
<evidence type="ECO:0000259" key="8">
    <source>
        <dbReference type="PROSITE" id="PS51202"/>
    </source>
</evidence>
<keyword evidence="6 7" id="KW-0472">Membrane</keyword>
<feature type="transmembrane region" description="Helical" evidence="7">
    <location>
        <begin position="175"/>
        <end position="195"/>
    </location>
</feature>
<feature type="domain" description="RCK C-terminal" evidence="8">
    <location>
        <begin position="315"/>
        <end position="399"/>
    </location>
</feature>
<dbReference type="PANTHER" id="PTHR43652">
    <property type="entry name" value="BASIC AMINO ACID ANTIPORTER YFCC-RELATED"/>
    <property type="match status" value="1"/>
</dbReference>
<feature type="transmembrane region" description="Helical" evidence="7">
    <location>
        <begin position="29"/>
        <end position="45"/>
    </location>
</feature>
<evidence type="ECO:0000256" key="1">
    <source>
        <dbReference type="ARBA" id="ARBA00004141"/>
    </source>
</evidence>
<dbReference type="GO" id="GO:0006813">
    <property type="term" value="P:potassium ion transport"/>
    <property type="evidence" value="ECO:0007669"/>
    <property type="project" value="InterPro"/>
</dbReference>
<dbReference type="InterPro" id="IPR004680">
    <property type="entry name" value="Cit_transptr-like_dom"/>
</dbReference>
<organism evidence="9 10">
    <name type="scientific">Roseospirillum parvum</name>
    <dbReference type="NCBI Taxonomy" id="83401"/>
    <lineage>
        <taxon>Bacteria</taxon>
        <taxon>Pseudomonadati</taxon>
        <taxon>Pseudomonadota</taxon>
        <taxon>Alphaproteobacteria</taxon>
        <taxon>Rhodospirillales</taxon>
        <taxon>Rhodospirillaceae</taxon>
        <taxon>Roseospirillum</taxon>
    </lineage>
</organism>
<keyword evidence="5 7" id="KW-1133">Transmembrane helix</keyword>
<dbReference type="Pfam" id="PF02080">
    <property type="entry name" value="TrkA_C"/>
    <property type="match status" value="1"/>
</dbReference>
<dbReference type="STRING" id="83401.SAMN05421742_104260"/>
<dbReference type="GO" id="GO:0005886">
    <property type="term" value="C:plasma membrane"/>
    <property type="evidence" value="ECO:0007669"/>
    <property type="project" value="TreeGrafter"/>
</dbReference>
<dbReference type="Pfam" id="PF03600">
    <property type="entry name" value="CitMHS"/>
    <property type="match status" value="1"/>
</dbReference>
<dbReference type="InterPro" id="IPR006037">
    <property type="entry name" value="RCK_C"/>
</dbReference>
<dbReference type="InterPro" id="IPR031312">
    <property type="entry name" value="Na/sul_symport_CS"/>
</dbReference>
<name>A0A1G7ZY40_9PROT</name>
<evidence type="ECO:0000256" key="6">
    <source>
        <dbReference type="ARBA" id="ARBA00023136"/>
    </source>
</evidence>
<feature type="transmembrane region" description="Helical" evidence="7">
    <location>
        <begin position="523"/>
        <end position="544"/>
    </location>
</feature>
<gene>
    <name evidence="9" type="ORF">SAMN05421742_104260</name>
</gene>
<reference evidence="10" key="1">
    <citation type="submission" date="2016-10" db="EMBL/GenBank/DDBJ databases">
        <authorList>
            <person name="Varghese N."/>
            <person name="Submissions S."/>
        </authorList>
    </citation>
    <scope>NUCLEOTIDE SEQUENCE [LARGE SCALE GENOMIC DNA]</scope>
    <source>
        <strain evidence="10">930I</strain>
    </source>
</reference>
<keyword evidence="3 7" id="KW-0812">Transmembrane</keyword>
<feature type="transmembrane region" description="Helical" evidence="7">
    <location>
        <begin position="135"/>
        <end position="155"/>
    </location>
</feature>
<feature type="transmembrane region" description="Helical" evidence="7">
    <location>
        <begin position="551"/>
        <end position="569"/>
    </location>
</feature>
<dbReference type="InterPro" id="IPR051679">
    <property type="entry name" value="DASS-Related_Transporters"/>
</dbReference>
<proteinExistence type="predicted"/>
<dbReference type="GO" id="GO:0008324">
    <property type="term" value="F:monoatomic cation transmembrane transporter activity"/>
    <property type="evidence" value="ECO:0007669"/>
    <property type="project" value="InterPro"/>
</dbReference>
<evidence type="ECO:0000256" key="4">
    <source>
        <dbReference type="ARBA" id="ARBA00022737"/>
    </source>
</evidence>
<dbReference type="AlphaFoldDB" id="A0A1G7ZY40"/>
<feature type="transmembrane region" description="Helical" evidence="7">
    <location>
        <begin position="465"/>
        <end position="484"/>
    </location>
</feature>
<dbReference type="Proteomes" id="UP000217076">
    <property type="component" value="Unassembled WGS sequence"/>
</dbReference>
<dbReference type="RefSeq" id="WP_092618185.1">
    <property type="nucleotide sequence ID" value="NZ_FNCV01000004.1"/>
</dbReference>
<comment type="subcellular location">
    <subcellularLocation>
        <location evidence="1">Membrane</location>
        <topology evidence="1">Multi-pass membrane protein</topology>
    </subcellularLocation>
</comment>
<evidence type="ECO:0000256" key="3">
    <source>
        <dbReference type="ARBA" id="ARBA00022692"/>
    </source>
</evidence>
<keyword evidence="4" id="KW-0677">Repeat</keyword>
<dbReference type="InterPro" id="IPR036721">
    <property type="entry name" value="RCK_C_sf"/>
</dbReference>
<protein>
    <submittedName>
        <fullName evidence="9">TrkA-C domain-containing protein</fullName>
    </submittedName>
</protein>
<evidence type="ECO:0000256" key="7">
    <source>
        <dbReference type="SAM" id="Phobius"/>
    </source>
</evidence>
<evidence type="ECO:0000256" key="5">
    <source>
        <dbReference type="ARBA" id="ARBA00022989"/>
    </source>
</evidence>
<feature type="transmembrane region" description="Helical" evidence="7">
    <location>
        <begin position="589"/>
        <end position="609"/>
    </location>
</feature>
<dbReference type="PROSITE" id="PS51202">
    <property type="entry name" value="RCK_C"/>
    <property type="match status" value="2"/>
</dbReference>
<evidence type="ECO:0000313" key="10">
    <source>
        <dbReference type="Proteomes" id="UP000217076"/>
    </source>
</evidence>
<dbReference type="PROSITE" id="PS01271">
    <property type="entry name" value="NA_SULFATE"/>
    <property type="match status" value="1"/>
</dbReference>
<accession>A0A1G7ZY40</accession>
<keyword evidence="10" id="KW-1185">Reference proteome</keyword>
<dbReference type="OrthoDB" id="9809303at2"/>
<dbReference type="PANTHER" id="PTHR43652:SF1">
    <property type="entry name" value="RESPONSE REGULATOR"/>
    <property type="match status" value="1"/>
</dbReference>
<feature type="transmembrane region" description="Helical" evidence="7">
    <location>
        <begin position="423"/>
        <end position="453"/>
    </location>
</feature>
<sequence>MTADMITVFAILGATIALFVSDRIRLDVVAMLAVLALALTGLVSPQQAVAGFGATVVVIIGGLFVVGEGLFRTGVAFRVGDWLVDTAGTGEARLTFLLMGVVAVLSAFMSSTGAVAIFIPVALRLAVKAGLPPGRLMMPLAFGSLIGGMLTLIGTPPNLVVSTQLQRAGLAPFDFFDFTGPAFLILLLGLGYMLTIGRRLLPGGRPGPAGGRERRSLRDLAAHYGIADKLVRLDIGPGSALDGLTVAEAALRSEYGITVLGFEEAGSFGRRVSPALAHSRFEAGQTVLAVHSAQNDDELAHIAATLEMTAHPLDEAAERIMARQLGLADVLLTPDSNLIGKTLKETRFRHRTGLGVLAVQRKGRPVSGNFATQPLRFGDALLLGGGWKEIANLREARQDLVVLRFPEEMNDVAEAPDKAPHALIIALAMLGLISLELMPTVVAVLAAAVAMVLSGAVATSGLYRAINWPSLVLIAGMLPMATALENSGAMALIVDTLVGSLGSIGPTALLAGLVVLTSVFSQVISNTATTVLVAPMAIGAAQSLGISPYPLLMGVALAASTAFATPVASPVNTLVLGPGGYRFNDFVKVGIPLQTAALILTIATVPVFFPF</sequence>
<dbReference type="Gene3D" id="3.30.70.1450">
    <property type="entry name" value="Regulator of K+ conductance, C-terminal domain"/>
    <property type="match status" value="2"/>
</dbReference>
<keyword evidence="2" id="KW-0813">Transport</keyword>
<feature type="transmembrane region" description="Helical" evidence="7">
    <location>
        <begin position="94"/>
        <end position="123"/>
    </location>
</feature>
<feature type="transmembrane region" description="Helical" evidence="7">
    <location>
        <begin position="52"/>
        <end position="74"/>
    </location>
</feature>
<dbReference type="SUPFAM" id="SSF116726">
    <property type="entry name" value="TrkA C-terminal domain-like"/>
    <property type="match status" value="2"/>
</dbReference>
<evidence type="ECO:0000256" key="2">
    <source>
        <dbReference type="ARBA" id="ARBA00022448"/>
    </source>
</evidence>
<dbReference type="EMBL" id="FNCV01000004">
    <property type="protein sequence ID" value="SDH13595.1"/>
    <property type="molecule type" value="Genomic_DNA"/>
</dbReference>
<evidence type="ECO:0000313" key="9">
    <source>
        <dbReference type="EMBL" id="SDH13595.1"/>
    </source>
</evidence>